<dbReference type="EMBL" id="SRLO01000168">
    <property type="protein sequence ID" value="TNN70050.1"/>
    <property type="molecule type" value="Genomic_DNA"/>
</dbReference>
<gene>
    <name evidence="2" type="ORF">EYF80_019726</name>
</gene>
<comment type="caution">
    <text evidence="2">The sequence shown here is derived from an EMBL/GenBank/DDBJ whole genome shotgun (WGS) entry which is preliminary data.</text>
</comment>
<proteinExistence type="predicted"/>
<dbReference type="AlphaFoldDB" id="A0A4Z2HWY8"/>
<evidence type="ECO:0000256" key="1">
    <source>
        <dbReference type="SAM" id="MobiDB-lite"/>
    </source>
</evidence>
<feature type="region of interest" description="Disordered" evidence="1">
    <location>
        <begin position="48"/>
        <end position="123"/>
    </location>
</feature>
<protein>
    <submittedName>
        <fullName evidence="2">Uncharacterized protein</fullName>
    </submittedName>
</protein>
<feature type="compositionally biased region" description="Low complexity" evidence="1">
    <location>
        <begin position="69"/>
        <end position="80"/>
    </location>
</feature>
<organism evidence="2 3">
    <name type="scientific">Liparis tanakae</name>
    <name type="common">Tanaka's snailfish</name>
    <dbReference type="NCBI Taxonomy" id="230148"/>
    <lineage>
        <taxon>Eukaryota</taxon>
        <taxon>Metazoa</taxon>
        <taxon>Chordata</taxon>
        <taxon>Craniata</taxon>
        <taxon>Vertebrata</taxon>
        <taxon>Euteleostomi</taxon>
        <taxon>Actinopterygii</taxon>
        <taxon>Neopterygii</taxon>
        <taxon>Teleostei</taxon>
        <taxon>Neoteleostei</taxon>
        <taxon>Acanthomorphata</taxon>
        <taxon>Eupercaria</taxon>
        <taxon>Perciformes</taxon>
        <taxon>Cottioidei</taxon>
        <taxon>Cottales</taxon>
        <taxon>Liparidae</taxon>
        <taxon>Liparis</taxon>
    </lineage>
</organism>
<name>A0A4Z2HWY8_9TELE</name>
<reference evidence="2 3" key="1">
    <citation type="submission" date="2019-03" db="EMBL/GenBank/DDBJ databases">
        <title>First draft genome of Liparis tanakae, snailfish: a comprehensive survey of snailfish specific genes.</title>
        <authorList>
            <person name="Kim W."/>
            <person name="Song I."/>
            <person name="Jeong J.-H."/>
            <person name="Kim D."/>
            <person name="Kim S."/>
            <person name="Ryu S."/>
            <person name="Song J.Y."/>
            <person name="Lee S.K."/>
        </authorList>
    </citation>
    <scope>NUCLEOTIDE SEQUENCE [LARGE SCALE GENOMIC DNA]</scope>
    <source>
        <tissue evidence="2">Muscle</tissue>
    </source>
</reference>
<keyword evidence="3" id="KW-1185">Reference proteome</keyword>
<evidence type="ECO:0000313" key="2">
    <source>
        <dbReference type="EMBL" id="TNN70050.1"/>
    </source>
</evidence>
<dbReference type="Proteomes" id="UP000314294">
    <property type="component" value="Unassembled WGS sequence"/>
</dbReference>
<accession>A0A4Z2HWY8</accession>
<evidence type="ECO:0000313" key="3">
    <source>
        <dbReference type="Proteomes" id="UP000314294"/>
    </source>
</evidence>
<sequence length="123" mass="12776">MQPGSIQVSEKRFSTLLDTRATSCSSDSCESLGSKPLPTTIFFFDDGGRDAAWPRSSDSQSTPIPDKYSPASPLGGSASPMTSSGASRTPEIELRSAGSKTDESCLEEVLLVPDGTGGTGVLQ</sequence>